<proteinExistence type="predicted"/>
<dbReference type="Proteomes" id="UP000002051">
    <property type="component" value="Unassembled WGS sequence"/>
</dbReference>
<reference evidence="1 3" key="2">
    <citation type="journal article" date="2014" name="BMC Genomics">
        <title>An improved genome release (version Mt4.0) for the model legume Medicago truncatula.</title>
        <authorList>
            <person name="Tang H."/>
            <person name="Krishnakumar V."/>
            <person name="Bidwell S."/>
            <person name="Rosen B."/>
            <person name="Chan A."/>
            <person name="Zhou S."/>
            <person name="Gentzbittel L."/>
            <person name="Childs K.L."/>
            <person name="Yandell M."/>
            <person name="Gundlach H."/>
            <person name="Mayer K.F."/>
            <person name="Schwartz D.C."/>
            <person name="Town C.D."/>
        </authorList>
    </citation>
    <scope>GENOME REANNOTATION</scope>
    <source>
        <strain evidence="2 3">cv. Jemalong A17</strain>
    </source>
</reference>
<reference evidence="1 3" key="1">
    <citation type="journal article" date="2011" name="Nature">
        <title>The Medicago genome provides insight into the evolution of rhizobial symbioses.</title>
        <authorList>
            <person name="Young N.D."/>
            <person name="Debelle F."/>
            <person name="Oldroyd G.E."/>
            <person name="Geurts R."/>
            <person name="Cannon S.B."/>
            <person name="Udvardi M.K."/>
            <person name="Benedito V.A."/>
            <person name="Mayer K.F."/>
            <person name="Gouzy J."/>
            <person name="Schoof H."/>
            <person name="Van de Peer Y."/>
            <person name="Proost S."/>
            <person name="Cook D.R."/>
            <person name="Meyers B.C."/>
            <person name="Spannagl M."/>
            <person name="Cheung F."/>
            <person name="De Mita S."/>
            <person name="Krishnakumar V."/>
            <person name="Gundlach H."/>
            <person name="Zhou S."/>
            <person name="Mudge J."/>
            <person name="Bharti A.K."/>
            <person name="Murray J.D."/>
            <person name="Naoumkina M.A."/>
            <person name="Rosen B."/>
            <person name="Silverstein K.A."/>
            <person name="Tang H."/>
            <person name="Rombauts S."/>
            <person name="Zhao P.X."/>
            <person name="Zhou P."/>
            <person name="Barbe V."/>
            <person name="Bardou P."/>
            <person name="Bechner M."/>
            <person name="Bellec A."/>
            <person name="Berger A."/>
            <person name="Berges H."/>
            <person name="Bidwell S."/>
            <person name="Bisseling T."/>
            <person name="Choisne N."/>
            <person name="Couloux A."/>
            <person name="Denny R."/>
            <person name="Deshpande S."/>
            <person name="Dai X."/>
            <person name="Doyle J.J."/>
            <person name="Dudez A.M."/>
            <person name="Farmer A.D."/>
            <person name="Fouteau S."/>
            <person name="Franken C."/>
            <person name="Gibelin C."/>
            <person name="Gish J."/>
            <person name="Goldstein S."/>
            <person name="Gonzalez A.J."/>
            <person name="Green P.J."/>
            <person name="Hallab A."/>
            <person name="Hartog M."/>
            <person name="Hua A."/>
            <person name="Humphray S.J."/>
            <person name="Jeong D.H."/>
            <person name="Jing Y."/>
            <person name="Jocker A."/>
            <person name="Kenton S.M."/>
            <person name="Kim D.J."/>
            <person name="Klee K."/>
            <person name="Lai H."/>
            <person name="Lang C."/>
            <person name="Lin S."/>
            <person name="Macmil S.L."/>
            <person name="Magdelenat G."/>
            <person name="Matthews L."/>
            <person name="McCorrison J."/>
            <person name="Monaghan E.L."/>
            <person name="Mun J.H."/>
            <person name="Najar F.Z."/>
            <person name="Nicholson C."/>
            <person name="Noirot C."/>
            <person name="O'Bleness M."/>
            <person name="Paule C.R."/>
            <person name="Poulain J."/>
            <person name="Prion F."/>
            <person name="Qin B."/>
            <person name="Qu C."/>
            <person name="Retzel E.F."/>
            <person name="Riddle C."/>
            <person name="Sallet E."/>
            <person name="Samain S."/>
            <person name="Samson N."/>
            <person name="Sanders I."/>
            <person name="Saurat O."/>
            <person name="Scarpelli C."/>
            <person name="Schiex T."/>
            <person name="Segurens B."/>
            <person name="Severin A.J."/>
            <person name="Sherrier D.J."/>
            <person name="Shi R."/>
            <person name="Sims S."/>
            <person name="Singer S.R."/>
            <person name="Sinharoy S."/>
            <person name="Sterck L."/>
            <person name="Viollet A."/>
            <person name="Wang B.B."/>
            <person name="Wang K."/>
            <person name="Wang M."/>
            <person name="Wang X."/>
            <person name="Warfsmann J."/>
            <person name="Weissenbach J."/>
            <person name="White D.D."/>
            <person name="White J.D."/>
            <person name="Wiley G.B."/>
            <person name="Wincker P."/>
            <person name="Xing Y."/>
            <person name="Yang L."/>
            <person name="Yao Z."/>
            <person name="Ying F."/>
            <person name="Zhai J."/>
            <person name="Zhou L."/>
            <person name="Zuber A."/>
            <person name="Denarie J."/>
            <person name="Dixon R.A."/>
            <person name="May G.D."/>
            <person name="Schwartz D.C."/>
            <person name="Rogers J."/>
            <person name="Quetier F."/>
            <person name="Town C.D."/>
            <person name="Roe B.A."/>
        </authorList>
    </citation>
    <scope>NUCLEOTIDE SEQUENCE [LARGE SCALE GENOMIC DNA]</scope>
    <source>
        <strain evidence="1">A17</strain>
        <strain evidence="2 3">cv. Jemalong A17</strain>
    </source>
</reference>
<evidence type="ECO:0000313" key="3">
    <source>
        <dbReference type="Proteomes" id="UP000002051"/>
    </source>
</evidence>
<sequence>MGFYFSSLLGTDKVTGKYMGVGYGDEEGKTRPPPPPMPCLPKHTFSREKQFGLYNPKFHRLDPFLIFFIFIFSEKLKKNCINFI</sequence>
<organism evidence="1 3">
    <name type="scientific">Medicago truncatula</name>
    <name type="common">Barrel medic</name>
    <name type="synonym">Medicago tribuloides</name>
    <dbReference type="NCBI Taxonomy" id="3880"/>
    <lineage>
        <taxon>Eukaryota</taxon>
        <taxon>Viridiplantae</taxon>
        <taxon>Streptophyta</taxon>
        <taxon>Embryophyta</taxon>
        <taxon>Tracheophyta</taxon>
        <taxon>Spermatophyta</taxon>
        <taxon>Magnoliopsida</taxon>
        <taxon>eudicotyledons</taxon>
        <taxon>Gunneridae</taxon>
        <taxon>Pentapetalae</taxon>
        <taxon>rosids</taxon>
        <taxon>fabids</taxon>
        <taxon>Fabales</taxon>
        <taxon>Fabaceae</taxon>
        <taxon>Papilionoideae</taxon>
        <taxon>50 kb inversion clade</taxon>
        <taxon>NPAAA clade</taxon>
        <taxon>Hologalegina</taxon>
        <taxon>IRL clade</taxon>
        <taxon>Trifolieae</taxon>
        <taxon>Medicago</taxon>
    </lineage>
</organism>
<dbReference type="PaxDb" id="3880-AES81515"/>
<dbReference type="HOGENOM" id="CLU_2530944_0_0_1"/>
<evidence type="ECO:0000313" key="1">
    <source>
        <dbReference type="EMBL" id="AES81515.1"/>
    </source>
</evidence>
<dbReference type="EMBL" id="CM001223">
    <property type="protein sequence ID" value="AES81515.1"/>
    <property type="molecule type" value="Genomic_DNA"/>
</dbReference>
<dbReference type="AlphaFoldDB" id="G7KWA5"/>
<gene>
    <name evidence="1" type="ordered locus">MTR_7g093620</name>
</gene>
<protein>
    <submittedName>
        <fullName evidence="1 2">Uncharacterized protein</fullName>
    </submittedName>
</protein>
<dbReference type="EnsemblPlants" id="AES81515">
    <property type="protein sequence ID" value="AES81515"/>
    <property type="gene ID" value="MTR_7g093620"/>
</dbReference>
<reference evidence="2" key="3">
    <citation type="submission" date="2015-04" db="UniProtKB">
        <authorList>
            <consortium name="EnsemblPlants"/>
        </authorList>
    </citation>
    <scope>IDENTIFICATION</scope>
    <source>
        <strain evidence="2">cv. Jemalong A17</strain>
    </source>
</reference>
<accession>G7KWA5</accession>
<evidence type="ECO:0000313" key="2">
    <source>
        <dbReference type="EnsemblPlants" id="AES81515"/>
    </source>
</evidence>
<name>G7KWA5_MEDTR</name>
<keyword evidence="3" id="KW-1185">Reference proteome</keyword>